<dbReference type="AlphaFoldDB" id="A0A0B5F326"/>
<dbReference type="KEGG" id="sals:SLNWT_4915"/>
<dbReference type="GO" id="GO:0004315">
    <property type="term" value="F:3-oxoacyl-[acyl-carrier-protein] synthase activity"/>
    <property type="evidence" value="ECO:0007669"/>
    <property type="project" value="TreeGrafter"/>
</dbReference>
<evidence type="ECO:0000313" key="6">
    <source>
        <dbReference type="Proteomes" id="UP000031523"/>
    </source>
</evidence>
<dbReference type="InterPro" id="IPR016039">
    <property type="entry name" value="Thiolase-like"/>
</dbReference>
<evidence type="ECO:0000313" key="5">
    <source>
        <dbReference type="EMBL" id="AJE85291.1"/>
    </source>
</evidence>
<keyword evidence="6" id="KW-1185">Reference proteome</keyword>
<proteinExistence type="inferred from homology"/>
<dbReference type="Pfam" id="PF02801">
    <property type="entry name" value="Ketoacyl-synt_C"/>
    <property type="match status" value="1"/>
</dbReference>
<feature type="domain" description="Ketosynthase family 3 (KS3)" evidence="4">
    <location>
        <begin position="1"/>
        <end position="375"/>
    </location>
</feature>
<keyword evidence="2 3" id="KW-0808">Transferase</keyword>
<dbReference type="InterPro" id="IPR020841">
    <property type="entry name" value="PKS_Beta-ketoAc_synthase_dom"/>
</dbReference>
<dbReference type="Gene3D" id="3.40.47.10">
    <property type="match status" value="1"/>
</dbReference>
<dbReference type="PANTHER" id="PTHR11712">
    <property type="entry name" value="POLYKETIDE SYNTHASE-RELATED"/>
    <property type="match status" value="1"/>
</dbReference>
<dbReference type="Pfam" id="PF00109">
    <property type="entry name" value="ketoacyl-synt"/>
    <property type="match status" value="1"/>
</dbReference>
<evidence type="ECO:0000256" key="2">
    <source>
        <dbReference type="ARBA" id="ARBA00022679"/>
    </source>
</evidence>
<name>A0A0B5F326_STRA4</name>
<organism evidence="5 6">
    <name type="scientific">Streptomyces albus (strain ATCC 21838 / DSM 41398 / FERM P-419 / JCM 4703 / NBRC 107858)</name>
    <dbReference type="NCBI Taxonomy" id="1081613"/>
    <lineage>
        <taxon>Bacteria</taxon>
        <taxon>Bacillati</taxon>
        <taxon>Actinomycetota</taxon>
        <taxon>Actinomycetes</taxon>
        <taxon>Kitasatosporales</taxon>
        <taxon>Streptomycetaceae</taxon>
        <taxon>Streptomyces</taxon>
    </lineage>
</organism>
<dbReference type="GO" id="GO:0005829">
    <property type="term" value="C:cytosol"/>
    <property type="evidence" value="ECO:0007669"/>
    <property type="project" value="TreeGrafter"/>
</dbReference>
<dbReference type="InterPro" id="IPR014031">
    <property type="entry name" value="Ketoacyl_synth_C"/>
</dbReference>
<protein>
    <submittedName>
        <fullName evidence="5">3-oxoacyl-ACP synthase II</fullName>
    </submittedName>
</protein>
<dbReference type="PROSITE" id="PS52004">
    <property type="entry name" value="KS3_2"/>
    <property type="match status" value="1"/>
</dbReference>
<dbReference type="GO" id="GO:0006633">
    <property type="term" value="P:fatty acid biosynthetic process"/>
    <property type="evidence" value="ECO:0007669"/>
    <property type="project" value="TreeGrafter"/>
</dbReference>
<reference evidence="5 6" key="1">
    <citation type="submission" date="2015-01" db="EMBL/GenBank/DDBJ databases">
        <title>Enhanced salinomycin production by adjusting the supply of polyketide extender units in Streptomyce albus DSM 41398.</title>
        <authorList>
            <person name="Lu C."/>
        </authorList>
    </citation>
    <scope>NUCLEOTIDE SEQUENCE [LARGE SCALE GENOMIC DNA]</scope>
    <source>
        <strain evidence="6">ATCC 21838 / DSM 41398 / FERM P-419 / JCM 4703 / NBRC 107858</strain>
    </source>
</reference>
<evidence type="ECO:0000259" key="4">
    <source>
        <dbReference type="PROSITE" id="PS52004"/>
    </source>
</evidence>
<dbReference type="EMBL" id="CP010519">
    <property type="protein sequence ID" value="AJE85291.1"/>
    <property type="molecule type" value="Genomic_DNA"/>
</dbReference>
<dbReference type="InterPro" id="IPR000794">
    <property type="entry name" value="Beta-ketoacyl_synthase"/>
</dbReference>
<sequence length="377" mass="39644">MSWDITGMGALACVGGTPAGIFDSLCAGRGGLGPLQVFDHEKYRARQAYEIHDRARPGVDEPGRATRWLLAAIDQALADAGHPEDLAEVPVLVGTTLQEQRSAELWWREGAPLEPDALHFGTALRERYGATRTYTFANACAATLYALAMGTDLIELGEADTVVVAGTDAIGESAFGTLDRVQNDVPEALRPFDRSHRGMLMGEGAVAVVLTREAAPGRRVHGRLRAVGMNCDAQHSTAPDPEGIARVLRETHRRAEIDPGDIDLVLLHGSGTPKNDSTEAAVLSRMFPAPGGPLMTAIKSMTGHTLGGSGLLSLAMGALALQRGQVPPVLGLTDPIEEAAGLRLVREEAATAELGLAQIDAFGFGGINAAAILEAAR</sequence>
<evidence type="ECO:0000256" key="3">
    <source>
        <dbReference type="RuleBase" id="RU003694"/>
    </source>
</evidence>
<dbReference type="InterPro" id="IPR014030">
    <property type="entry name" value="Ketoacyl_synth_N"/>
</dbReference>
<gene>
    <name evidence="5" type="ORF">SLNWT_4915</name>
</gene>
<comment type="similarity">
    <text evidence="1 3">Belongs to the thiolase-like superfamily. Beta-ketoacyl-ACP synthases family.</text>
</comment>
<evidence type="ECO:0000256" key="1">
    <source>
        <dbReference type="ARBA" id="ARBA00008467"/>
    </source>
</evidence>
<dbReference type="Proteomes" id="UP000031523">
    <property type="component" value="Chromosome"/>
</dbReference>
<dbReference type="SUPFAM" id="SSF53901">
    <property type="entry name" value="Thiolase-like"/>
    <property type="match status" value="2"/>
</dbReference>
<accession>A0A0B5F326</accession>
<dbReference type="PANTHER" id="PTHR11712:SF347">
    <property type="entry name" value="BETA KETOACYL-ACYL CARRIER PROTEIN SYNTHASE"/>
    <property type="match status" value="1"/>
</dbReference>
<dbReference type="SMART" id="SM00825">
    <property type="entry name" value="PKS_KS"/>
    <property type="match status" value="1"/>
</dbReference>